<gene>
    <name evidence="3" type="ORF">UY83_C0004G0014</name>
</gene>
<keyword evidence="1" id="KW-1133">Transmembrane helix</keyword>
<dbReference type="InterPro" id="IPR013783">
    <property type="entry name" value="Ig-like_fold"/>
</dbReference>
<accession>A0A0G1XXS1</accession>
<organism evidence="3 4">
    <name type="scientific">Candidatus Adlerbacteria bacterium GW2011_GWA1_54_10</name>
    <dbReference type="NCBI Taxonomy" id="1618605"/>
    <lineage>
        <taxon>Bacteria</taxon>
        <taxon>Candidatus Adleribacteriota</taxon>
    </lineage>
</organism>
<feature type="signal peptide" evidence="2">
    <location>
        <begin position="1"/>
        <end position="21"/>
    </location>
</feature>
<evidence type="ECO:0000256" key="1">
    <source>
        <dbReference type="SAM" id="Phobius"/>
    </source>
</evidence>
<name>A0A0G1XXS1_9BACT</name>
<dbReference type="Proteomes" id="UP000034740">
    <property type="component" value="Unassembled WGS sequence"/>
</dbReference>
<comment type="caution">
    <text evidence="3">The sequence shown here is derived from an EMBL/GenBank/DDBJ whole genome shotgun (WGS) entry which is preliminary data.</text>
</comment>
<keyword evidence="2" id="KW-0732">Signal</keyword>
<feature type="chain" id="PRO_5002540993" description="CARDB domain-containing protein" evidence="2">
    <location>
        <begin position="22"/>
        <end position="261"/>
    </location>
</feature>
<sequence>MRFWAVFILVLATSLPAAALAAGFAKGSIFLSKPSVIEGETVLIHAVVANDAASAFSGELVLADDKKIGAVPLTLSAGEAQAVSVSWKPQSGAHTVIAELKNKDGETVEKESATFYIKPKPAASAANAASAGQASQSAAVGSSQPIQNKIASFSPGTAEAAAPVFQVMDSVREKAADFLDNQIAKAKSEIEKRPGLVEGVQTENLPSTFDWLWTIVYTILLYVWTILRFIVGYAGIFYPVLAVAFFYLLWKIISRFRRPRY</sequence>
<evidence type="ECO:0000256" key="2">
    <source>
        <dbReference type="SAM" id="SignalP"/>
    </source>
</evidence>
<evidence type="ECO:0000313" key="3">
    <source>
        <dbReference type="EMBL" id="KKW35690.1"/>
    </source>
</evidence>
<evidence type="ECO:0008006" key="5">
    <source>
        <dbReference type="Google" id="ProtNLM"/>
    </source>
</evidence>
<feature type="transmembrane region" description="Helical" evidence="1">
    <location>
        <begin position="221"/>
        <end position="250"/>
    </location>
</feature>
<reference evidence="3 4" key="1">
    <citation type="journal article" date="2015" name="Nature">
        <title>rRNA introns, odd ribosomes, and small enigmatic genomes across a large radiation of phyla.</title>
        <authorList>
            <person name="Brown C.T."/>
            <person name="Hug L.A."/>
            <person name="Thomas B.C."/>
            <person name="Sharon I."/>
            <person name="Castelle C.J."/>
            <person name="Singh A."/>
            <person name="Wilkins M.J."/>
            <person name="Williams K.H."/>
            <person name="Banfield J.F."/>
        </authorList>
    </citation>
    <scope>NUCLEOTIDE SEQUENCE [LARGE SCALE GENOMIC DNA]</scope>
</reference>
<dbReference type="EMBL" id="LCRO01000004">
    <property type="protein sequence ID" value="KKW35690.1"/>
    <property type="molecule type" value="Genomic_DNA"/>
</dbReference>
<keyword evidence="1" id="KW-0812">Transmembrane</keyword>
<proteinExistence type="predicted"/>
<dbReference type="Gene3D" id="2.60.40.10">
    <property type="entry name" value="Immunoglobulins"/>
    <property type="match status" value="1"/>
</dbReference>
<dbReference type="AlphaFoldDB" id="A0A0G1XXS1"/>
<protein>
    <recommendedName>
        <fullName evidence="5">CARDB domain-containing protein</fullName>
    </recommendedName>
</protein>
<keyword evidence="1" id="KW-0472">Membrane</keyword>
<evidence type="ECO:0000313" key="4">
    <source>
        <dbReference type="Proteomes" id="UP000034740"/>
    </source>
</evidence>